<dbReference type="Pfam" id="PF01682">
    <property type="entry name" value="DB"/>
    <property type="match status" value="1"/>
</dbReference>
<accession>A0AAD4QZC3</accession>
<dbReference type="PANTHER" id="PTHR46705">
    <property type="entry name" value="PROTEIN CBG09805"/>
    <property type="match status" value="1"/>
</dbReference>
<feature type="chain" id="PRO_5042200316" evidence="1">
    <location>
        <begin position="24"/>
        <end position="281"/>
    </location>
</feature>
<keyword evidence="1" id="KW-0732">Signal</keyword>
<name>A0AAD4QZC3_9BILA</name>
<feature type="domain" description="Domain of unknown function DB" evidence="2">
    <location>
        <begin position="169"/>
        <end position="271"/>
    </location>
</feature>
<proteinExistence type="predicted"/>
<dbReference type="InterPro" id="IPR002602">
    <property type="entry name" value="DB"/>
</dbReference>
<evidence type="ECO:0000259" key="2">
    <source>
        <dbReference type="Pfam" id="PF01682"/>
    </source>
</evidence>
<comment type="caution">
    <text evidence="3">The sequence shown here is derived from an EMBL/GenBank/DDBJ whole genome shotgun (WGS) entry which is preliminary data.</text>
</comment>
<dbReference type="AlphaFoldDB" id="A0AAD4QZC3"/>
<evidence type="ECO:0000256" key="1">
    <source>
        <dbReference type="SAM" id="SignalP"/>
    </source>
</evidence>
<dbReference type="EMBL" id="JAKKPZ010000173">
    <property type="protein sequence ID" value="KAI1699607.1"/>
    <property type="molecule type" value="Genomic_DNA"/>
</dbReference>
<evidence type="ECO:0000313" key="4">
    <source>
        <dbReference type="Proteomes" id="UP001201812"/>
    </source>
</evidence>
<organism evidence="3 4">
    <name type="scientific">Ditylenchus destructor</name>
    <dbReference type="NCBI Taxonomy" id="166010"/>
    <lineage>
        <taxon>Eukaryota</taxon>
        <taxon>Metazoa</taxon>
        <taxon>Ecdysozoa</taxon>
        <taxon>Nematoda</taxon>
        <taxon>Chromadorea</taxon>
        <taxon>Rhabditida</taxon>
        <taxon>Tylenchina</taxon>
        <taxon>Tylenchomorpha</taxon>
        <taxon>Sphaerularioidea</taxon>
        <taxon>Anguinidae</taxon>
        <taxon>Anguininae</taxon>
        <taxon>Ditylenchus</taxon>
    </lineage>
</organism>
<keyword evidence="4" id="KW-1185">Reference proteome</keyword>
<sequence length="281" mass="30758">MWPLQLLFPSVIILSFIPSGTESCAASGICGGPPSVGSFCGGPPPPQPLQPIFPPAPQPGYRTGMCPAGGCGSYRGNTYGCGPYGCYRMRARGSTLFQPGSTKISALKLLQSHGKISELEKNGAAIHDDGRSEPLEEIDELAASSPSAAAIRRALPTKPINPNRAFMECCLDRQLPDACLQKCHFSIYNKEALTKMYFKQDGCPMDAMREIQFCAAQGKDHTQCCERNGVTTTLAGEKCLTFCDQRPGKVIQLDMTYLPCFDRFENMKSCFWHDLARFYRS</sequence>
<dbReference type="Proteomes" id="UP001201812">
    <property type="component" value="Unassembled WGS sequence"/>
</dbReference>
<reference evidence="3" key="1">
    <citation type="submission" date="2022-01" db="EMBL/GenBank/DDBJ databases">
        <title>Genome Sequence Resource for Two Populations of Ditylenchus destructor, the Migratory Endoparasitic Phytonematode.</title>
        <authorList>
            <person name="Zhang H."/>
            <person name="Lin R."/>
            <person name="Xie B."/>
        </authorList>
    </citation>
    <scope>NUCLEOTIDE SEQUENCE</scope>
    <source>
        <strain evidence="3">BazhouSP</strain>
    </source>
</reference>
<dbReference type="PANTHER" id="PTHR46705:SF6">
    <property type="entry name" value="DOMAIN OF UNKNOWN FUNCTION DB DOMAIN-CONTAINING PROTEIN"/>
    <property type="match status" value="1"/>
</dbReference>
<evidence type="ECO:0000313" key="3">
    <source>
        <dbReference type="EMBL" id="KAI1699607.1"/>
    </source>
</evidence>
<protein>
    <submittedName>
        <fullName evidence="3">DB module domain-containing protein</fullName>
    </submittedName>
</protein>
<gene>
    <name evidence="3" type="ORF">DdX_17206</name>
</gene>
<feature type="signal peptide" evidence="1">
    <location>
        <begin position="1"/>
        <end position="23"/>
    </location>
</feature>